<dbReference type="Pfam" id="PF13416">
    <property type="entry name" value="SBP_bac_8"/>
    <property type="match status" value="1"/>
</dbReference>
<feature type="chain" id="PRO_5027093593" evidence="5">
    <location>
        <begin position="29"/>
        <end position="351"/>
    </location>
</feature>
<evidence type="ECO:0000313" key="7">
    <source>
        <dbReference type="Proteomes" id="UP000505210"/>
    </source>
</evidence>
<dbReference type="Proteomes" id="UP000505210">
    <property type="component" value="Chromosome"/>
</dbReference>
<evidence type="ECO:0000313" key="6">
    <source>
        <dbReference type="EMBL" id="QKD82446.1"/>
    </source>
</evidence>
<dbReference type="Gene3D" id="3.40.190.10">
    <property type="entry name" value="Periplasmic binding protein-like II"/>
    <property type="match status" value="2"/>
</dbReference>
<accession>A0A6M8BE12</accession>
<dbReference type="PRINTS" id="PR00909">
    <property type="entry name" value="SPERMDNBNDNG"/>
</dbReference>
<organism evidence="6 7">
    <name type="scientific">Thermoleptolyngbya sichuanensis A183</name>
    <dbReference type="NCBI Taxonomy" id="2737172"/>
    <lineage>
        <taxon>Bacteria</taxon>
        <taxon>Bacillati</taxon>
        <taxon>Cyanobacteriota</taxon>
        <taxon>Cyanophyceae</taxon>
        <taxon>Oculatellales</taxon>
        <taxon>Oculatellaceae</taxon>
        <taxon>Thermoleptolyngbya</taxon>
        <taxon>Thermoleptolyngbya sichuanensis</taxon>
    </lineage>
</organism>
<evidence type="ECO:0000256" key="4">
    <source>
        <dbReference type="ARBA" id="ARBA00022764"/>
    </source>
</evidence>
<sequence>MLHRIFTAVLIGLLGLIPLWTAPQPAQAAGCTLTAIVWEGYTDSSFADIFEQETGCTIKATYAGSSDEMFAKFRAGGGKNYDLVSASGDITERLYKAGLVRPIDTSKLQNYSAVFESFQDGKWNTFGGKPYGVTFAWGPNVLVYNTKQVKPAPKSWDILFDDKYSGKIALPDNPMTIADVALWLGKSDPYDLTDADLAEVKAKLLELRPHIRKFWTTAGELANLFQSGEIVMAHAWPLTYTQLSNEGYPIGSVSPQGKLTGWTDSWMISKNSKNPEAAYQWIDFILSGDGQKGVMDVTGYSGATTLGAEAVGPEKAHELFMDDLSLHSQINMWQSVKNYDQWVQLWNEIRS</sequence>
<dbReference type="PANTHER" id="PTHR30222">
    <property type="entry name" value="SPERMIDINE/PUTRESCINE-BINDING PERIPLASMIC PROTEIN"/>
    <property type="match status" value="1"/>
</dbReference>
<dbReference type="GO" id="GO:0019808">
    <property type="term" value="F:polyamine binding"/>
    <property type="evidence" value="ECO:0007669"/>
    <property type="project" value="InterPro"/>
</dbReference>
<evidence type="ECO:0000256" key="2">
    <source>
        <dbReference type="ARBA" id="ARBA00022448"/>
    </source>
</evidence>
<dbReference type="InterPro" id="IPR006059">
    <property type="entry name" value="SBP"/>
</dbReference>
<dbReference type="PANTHER" id="PTHR30222:SF18">
    <property type="entry name" value="BIFUNCTIONAL POLYHYDROXYBUTYRATE SYNTHASE _ ABC TRANSPORTER PERIPLASMIC BINDING PROTEIN-RELATED"/>
    <property type="match status" value="1"/>
</dbReference>
<keyword evidence="4" id="KW-0574">Periplasm</keyword>
<dbReference type="KEGG" id="theu:HPC62_09880"/>
<comment type="subcellular location">
    <subcellularLocation>
        <location evidence="1">Periplasm</location>
    </subcellularLocation>
</comment>
<dbReference type="SUPFAM" id="SSF53850">
    <property type="entry name" value="Periplasmic binding protein-like II"/>
    <property type="match status" value="1"/>
</dbReference>
<dbReference type="RefSeq" id="WP_172355252.1">
    <property type="nucleotide sequence ID" value="NZ_CP053661.1"/>
</dbReference>
<reference evidence="6 7" key="1">
    <citation type="submission" date="2020-05" db="EMBL/GenBank/DDBJ databases">
        <title>Complete genome sequence of of a novel Thermoleptolyngbya strain isolated from hot springs of Ganzi, Sichuan China.</title>
        <authorList>
            <person name="Tang J."/>
            <person name="Daroch M."/>
            <person name="Li L."/>
            <person name="Waleron K."/>
            <person name="Waleron M."/>
            <person name="Waleron M."/>
        </authorList>
    </citation>
    <scope>NUCLEOTIDE SEQUENCE [LARGE SCALE GENOMIC DNA]</scope>
    <source>
        <strain evidence="6 7">PKUAC-SCTA183</strain>
    </source>
</reference>
<keyword evidence="3 5" id="KW-0732">Signal</keyword>
<name>A0A6M8BE12_9CYAN</name>
<dbReference type="EMBL" id="CP053661">
    <property type="protein sequence ID" value="QKD82446.1"/>
    <property type="molecule type" value="Genomic_DNA"/>
</dbReference>
<protein>
    <submittedName>
        <fullName evidence="6">ABC transporter substrate-binding protein</fullName>
    </submittedName>
</protein>
<dbReference type="AlphaFoldDB" id="A0A6M8BE12"/>
<feature type="signal peptide" evidence="5">
    <location>
        <begin position="1"/>
        <end position="28"/>
    </location>
</feature>
<dbReference type="GO" id="GO:0042597">
    <property type="term" value="C:periplasmic space"/>
    <property type="evidence" value="ECO:0007669"/>
    <property type="project" value="UniProtKB-SubCell"/>
</dbReference>
<evidence type="ECO:0000256" key="1">
    <source>
        <dbReference type="ARBA" id="ARBA00004418"/>
    </source>
</evidence>
<keyword evidence="7" id="KW-1185">Reference proteome</keyword>
<dbReference type="CDD" id="cd13588">
    <property type="entry name" value="PBP2_polyamine_1"/>
    <property type="match status" value="1"/>
</dbReference>
<proteinExistence type="predicted"/>
<dbReference type="InterPro" id="IPR001188">
    <property type="entry name" value="Sperm_putr-bd"/>
</dbReference>
<keyword evidence="2" id="KW-0813">Transport</keyword>
<evidence type="ECO:0000256" key="3">
    <source>
        <dbReference type="ARBA" id="ARBA00022729"/>
    </source>
</evidence>
<gene>
    <name evidence="6" type="ORF">HPC62_09880</name>
</gene>
<evidence type="ECO:0000256" key="5">
    <source>
        <dbReference type="SAM" id="SignalP"/>
    </source>
</evidence>
<dbReference type="GO" id="GO:0015846">
    <property type="term" value="P:polyamine transport"/>
    <property type="evidence" value="ECO:0007669"/>
    <property type="project" value="InterPro"/>
</dbReference>